<feature type="transmembrane region" description="Helical" evidence="1">
    <location>
        <begin position="74"/>
        <end position="93"/>
    </location>
</feature>
<keyword evidence="1" id="KW-0472">Membrane</keyword>
<keyword evidence="1" id="KW-1133">Transmembrane helix</keyword>
<proteinExistence type="predicted"/>
<keyword evidence="1" id="KW-0812">Transmembrane</keyword>
<evidence type="ECO:0000313" key="3">
    <source>
        <dbReference type="Proteomes" id="UP001234798"/>
    </source>
</evidence>
<feature type="transmembrane region" description="Helical" evidence="1">
    <location>
        <begin position="99"/>
        <end position="119"/>
    </location>
</feature>
<name>A0ABY9M4N3_9BURK</name>
<dbReference type="Proteomes" id="UP001234798">
    <property type="component" value="Chromosome"/>
</dbReference>
<dbReference type="RefSeq" id="WP_306945353.1">
    <property type="nucleotide sequence ID" value="NZ_CP132976.1"/>
</dbReference>
<gene>
    <name evidence="2" type="ORF">RAS12_03995</name>
</gene>
<evidence type="ECO:0000313" key="2">
    <source>
        <dbReference type="EMBL" id="WMD21544.1"/>
    </source>
</evidence>
<accession>A0ABY9M4N3</accession>
<protein>
    <submittedName>
        <fullName evidence="2">Uncharacterized protein</fullName>
    </submittedName>
</protein>
<evidence type="ECO:0000256" key="1">
    <source>
        <dbReference type="SAM" id="Phobius"/>
    </source>
</evidence>
<dbReference type="EMBL" id="CP132976">
    <property type="protein sequence ID" value="WMD21544.1"/>
    <property type="molecule type" value="Genomic_DNA"/>
</dbReference>
<reference evidence="2 3" key="1">
    <citation type="submission" date="2023-08" db="EMBL/GenBank/DDBJ databases">
        <title>Achromobacter seleniivolatilans sp. nov., isolated from seleniferous soil.</title>
        <authorList>
            <person name="Zhang S."/>
            <person name="Li K."/>
            <person name="Peng J."/>
            <person name="Zhao Q."/>
            <person name="Wang H."/>
            <person name="Guo Y."/>
        </authorList>
    </citation>
    <scope>NUCLEOTIDE SEQUENCE [LARGE SCALE GENOMIC DNA]</scope>
    <source>
        <strain evidence="2 3">R39</strain>
    </source>
</reference>
<keyword evidence="3" id="KW-1185">Reference proteome</keyword>
<organism evidence="2 3">
    <name type="scientific">Achromobacter seleniivolatilans</name>
    <dbReference type="NCBI Taxonomy" id="3047478"/>
    <lineage>
        <taxon>Bacteria</taxon>
        <taxon>Pseudomonadati</taxon>
        <taxon>Pseudomonadota</taxon>
        <taxon>Betaproteobacteria</taxon>
        <taxon>Burkholderiales</taxon>
        <taxon>Alcaligenaceae</taxon>
        <taxon>Achromobacter</taxon>
    </lineage>
</organism>
<sequence>MEGDDLTCGPCAKALYSTSTSKKFSLNLDEFNAYQRNPAAAEQAANKSRRDKHSGDIVRLKIVPVMLRGLPFKANWLIASGALGLVGCVFGLTKIVDSGWWFALGGAFGVVLAVGVQLMRQRYFWISSKNIFELNAAGEVFRTQIGGHCPVCAGKLKVIVVPRSESKTPVVRCTANANHTWSFNSGLLSDL</sequence>